<evidence type="ECO:0000256" key="1">
    <source>
        <dbReference type="ARBA" id="ARBA00001913"/>
    </source>
</evidence>
<protein>
    <submittedName>
        <fullName evidence="8">Steryl-sulfatase like protein</fullName>
    </submittedName>
</protein>
<feature type="transmembrane region" description="Helical" evidence="6">
    <location>
        <begin position="186"/>
        <end position="206"/>
    </location>
</feature>
<dbReference type="SUPFAM" id="SSF53649">
    <property type="entry name" value="Alkaline phosphatase-like"/>
    <property type="match status" value="1"/>
</dbReference>
<evidence type="ECO:0000313" key="9">
    <source>
        <dbReference type="Proteomes" id="UP000807504"/>
    </source>
</evidence>
<comment type="caution">
    <text evidence="8">The sequence shown here is derived from an EMBL/GenBank/DDBJ whole genome shotgun (WGS) entry which is preliminary data.</text>
</comment>
<evidence type="ECO:0000259" key="7">
    <source>
        <dbReference type="Pfam" id="PF00884"/>
    </source>
</evidence>
<reference evidence="8" key="2">
    <citation type="submission" date="2020-06" db="EMBL/GenBank/DDBJ databases">
        <authorList>
            <person name="Sheffer M."/>
        </authorList>
    </citation>
    <scope>NUCLEOTIDE SEQUENCE</scope>
</reference>
<evidence type="ECO:0000256" key="2">
    <source>
        <dbReference type="ARBA" id="ARBA00008779"/>
    </source>
</evidence>
<dbReference type="PROSITE" id="PS00523">
    <property type="entry name" value="SULFATASE_1"/>
    <property type="match status" value="1"/>
</dbReference>
<keyword evidence="6" id="KW-0472">Membrane</keyword>
<evidence type="ECO:0000256" key="6">
    <source>
        <dbReference type="SAM" id="Phobius"/>
    </source>
</evidence>
<dbReference type="GO" id="GO:0004065">
    <property type="term" value="F:arylsulfatase activity"/>
    <property type="evidence" value="ECO:0007669"/>
    <property type="project" value="TreeGrafter"/>
</dbReference>
<keyword evidence="6" id="KW-1133">Transmembrane helix</keyword>
<keyword evidence="5" id="KW-0106">Calcium</keyword>
<dbReference type="InterPro" id="IPR024607">
    <property type="entry name" value="Sulfatase_CS"/>
</dbReference>
<dbReference type="Proteomes" id="UP000807504">
    <property type="component" value="Unassembled WGS sequence"/>
</dbReference>
<dbReference type="AlphaFoldDB" id="A0A8T0EU32"/>
<evidence type="ECO:0000256" key="3">
    <source>
        <dbReference type="ARBA" id="ARBA00022723"/>
    </source>
</evidence>
<comment type="similarity">
    <text evidence="2">Belongs to the sulfatase family.</text>
</comment>
<keyword evidence="6" id="KW-0812">Transmembrane</keyword>
<keyword evidence="4" id="KW-0378">Hydrolase</keyword>
<gene>
    <name evidence="8" type="ORF">HNY73_014650</name>
</gene>
<evidence type="ECO:0000256" key="4">
    <source>
        <dbReference type="ARBA" id="ARBA00022801"/>
    </source>
</evidence>
<dbReference type="GO" id="GO:0046872">
    <property type="term" value="F:metal ion binding"/>
    <property type="evidence" value="ECO:0007669"/>
    <property type="project" value="UniProtKB-KW"/>
</dbReference>
<comment type="cofactor">
    <cofactor evidence="1">
        <name>Ca(2+)</name>
        <dbReference type="ChEBI" id="CHEBI:29108"/>
    </cofactor>
</comment>
<proteinExistence type="inferred from homology"/>
<reference evidence="8" key="1">
    <citation type="journal article" date="2020" name="bioRxiv">
        <title>Chromosome-level reference genome of the European wasp spider Argiope bruennichi: a resource for studies on range expansion and evolutionary adaptation.</title>
        <authorList>
            <person name="Sheffer M.M."/>
            <person name="Hoppe A."/>
            <person name="Krehenwinkel H."/>
            <person name="Uhl G."/>
            <person name="Kuss A.W."/>
            <person name="Jensen L."/>
            <person name="Jensen C."/>
            <person name="Gillespie R.G."/>
            <person name="Hoff K.J."/>
            <person name="Prost S."/>
        </authorList>
    </citation>
    <scope>NUCLEOTIDE SEQUENCE</scope>
</reference>
<organism evidence="8 9">
    <name type="scientific">Argiope bruennichi</name>
    <name type="common">Wasp spider</name>
    <name type="synonym">Aranea bruennichi</name>
    <dbReference type="NCBI Taxonomy" id="94029"/>
    <lineage>
        <taxon>Eukaryota</taxon>
        <taxon>Metazoa</taxon>
        <taxon>Ecdysozoa</taxon>
        <taxon>Arthropoda</taxon>
        <taxon>Chelicerata</taxon>
        <taxon>Arachnida</taxon>
        <taxon>Araneae</taxon>
        <taxon>Araneomorphae</taxon>
        <taxon>Entelegynae</taxon>
        <taxon>Araneoidea</taxon>
        <taxon>Araneidae</taxon>
        <taxon>Argiope</taxon>
    </lineage>
</organism>
<name>A0A8T0EU32_ARGBR</name>
<dbReference type="Gene3D" id="3.40.720.10">
    <property type="entry name" value="Alkaline Phosphatase, subunit A"/>
    <property type="match status" value="2"/>
</dbReference>
<dbReference type="EMBL" id="JABXBU010002072">
    <property type="protein sequence ID" value="KAF8777855.1"/>
    <property type="molecule type" value="Genomic_DNA"/>
</dbReference>
<dbReference type="Pfam" id="PF00884">
    <property type="entry name" value="Sulfatase"/>
    <property type="match status" value="1"/>
</dbReference>
<evidence type="ECO:0000313" key="8">
    <source>
        <dbReference type="EMBL" id="KAF8777855.1"/>
    </source>
</evidence>
<keyword evidence="3" id="KW-0479">Metal-binding</keyword>
<feature type="domain" description="Sulfatase N-terminal" evidence="7">
    <location>
        <begin position="9"/>
        <end position="380"/>
    </location>
</feature>
<sequence length="382" mass="42519">MIDTNNFFTADDLGYGDIGCFGNNSINTPNIDSLADNGLKLTHHLTAAAVCTPSRAALLTGRYPVRTGMESSNRNKVFFFVAASGGLPEREITIAKALKKKNYNTAIIGKWHLGNDCNRKGDACHHPLNHGFDYFYGLPLSNFKDLGSDNESVITTYTPNFFSYFTLLPILGMTLSLYLFKNHRFLSVFLGIILIVIPIIIVMFLLNLKTINGILMENTEVIEQPLRLKGLTQRFVKKAFQFLEKQSTGKSPFFLYIPFVHVHTALFCSDKFSGKSKHGRYGDNIEEMDWAIGQIMEKVQSLGLRNNTFVYFSSDNGGHIEEVGADGQREGGHNGILRGGKTMGGFEGGIRVPSIISWPGTALKGEIHHTTSQMEFFPKIRN</sequence>
<keyword evidence="9" id="KW-1185">Reference proteome</keyword>
<accession>A0A8T0EU32</accession>
<evidence type="ECO:0000256" key="5">
    <source>
        <dbReference type="ARBA" id="ARBA00022837"/>
    </source>
</evidence>
<feature type="transmembrane region" description="Helical" evidence="6">
    <location>
        <begin position="161"/>
        <end position="180"/>
    </location>
</feature>
<dbReference type="PANTHER" id="PTHR42693">
    <property type="entry name" value="ARYLSULFATASE FAMILY MEMBER"/>
    <property type="match status" value="1"/>
</dbReference>
<dbReference type="InterPro" id="IPR000917">
    <property type="entry name" value="Sulfatase_N"/>
</dbReference>
<dbReference type="PANTHER" id="PTHR42693:SF49">
    <property type="entry name" value="SULFATASE N-TERMINAL DOMAIN-CONTAINING PROTEIN"/>
    <property type="match status" value="1"/>
</dbReference>
<dbReference type="InterPro" id="IPR050738">
    <property type="entry name" value="Sulfatase"/>
</dbReference>
<dbReference type="InterPro" id="IPR017850">
    <property type="entry name" value="Alkaline_phosphatase_core_sf"/>
</dbReference>